<dbReference type="GO" id="GO:0000466">
    <property type="term" value="P:maturation of 5.8S rRNA from tricistronic rRNA transcript (SSU-rRNA, 5.8S rRNA, LSU-rRNA)"/>
    <property type="evidence" value="ECO:0007669"/>
    <property type="project" value="TreeGrafter"/>
</dbReference>
<dbReference type="Pfam" id="PF16201">
    <property type="entry name" value="NopRA1"/>
    <property type="match status" value="1"/>
</dbReference>
<accession>A0A0E0DIM3</accession>
<evidence type="ECO:0000313" key="5">
    <source>
        <dbReference type="Proteomes" id="UP000008021"/>
    </source>
</evidence>
<dbReference type="InterPro" id="IPR039844">
    <property type="entry name" value="URB1"/>
</dbReference>
<feature type="domain" description="URB1 N-terminal" evidence="2">
    <location>
        <begin position="117"/>
        <end position="422"/>
    </location>
</feature>
<dbReference type="Pfam" id="PF11707">
    <property type="entry name" value="Npa1"/>
    <property type="match status" value="1"/>
</dbReference>
<dbReference type="EnsemblPlants" id="OMERI04G21560.1">
    <property type="protein sequence ID" value="OMERI04G21560.1"/>
    <property type="gene ID" value="OMERI04G21560"/>
</dbReference>
<protein>
    <recommendedName>
        <fullName evidence="6">Nucleolar pre-ribosomal-associated protein 1 N-terminal domain-containing protein</fullName>
    </recommendedName>
</protein>
<keyword evidence="5" id="KW-1185">Reference proteome</keyword>
<evidence type="ECO:0000313" key="4">
    <source>
        <dbReference type="EnsemblPlants" id="OMERI04G21560.1"/>
    </source>
</evidence>
<dbReference type="Proteomes" id="UP000008021">
    <property type="component" value="Chromosome 4"/>
</dbReference>
<dbReference type="HOGENOM" id="CLU_000775_0_0_1"/>
<evidence type="ECO:0000259" key="3">
    <source>
        <dbReference type="Pfam" id="PF16201"/>
    </source>
</evidence>
<evidence type="ECO:0000256" key="1">
    <source>
        <dbReference type="SAM" id="MobiDB-lite"/>
    </source>
</evidence>
<reference evidence="4" key="2">
    <citation type="submission" date="2018-05" db="EMBL/GenBank/DDBJ databases">
        <title>OmerRS3 (Oryza meridionalis Reference Sequence Version 3).</title>
        <authorList>
            <person name="Zhang J."/>
            <person name="Kudrna D."/>
            <person name="Lee S."/>
            <person name="Talag J."/>
            <person name="Welchert J."/>
            <person name="Wing R.A."/>
        </authorList>
    </citation>
    <scope>NUCLEOTIDE SEQUENCE [LARGE SCALE GENOMIC DNA]</scope>
    <source>
        <strain evidence="4">cv. OR44</strain>
    </source>
</reference>
<proteinExistence type="predicted"/>
<organism evidence="4">
    <name type="scientific">Oryza meridionalis</name>
    <dbReference type="NCBI Taxonomy" id="40149"/>
    <lineage>
        <taxon>Eukaryota</taxon>
        <taxon>Viridiplantae</taxon>
        <taxon>Streptophyta</taxon>
        <taxon>Embryophyta</taxon>
        <taxon>Tracheophyta</taxon>
        <taxon>Spermatophyta</taxon>
        <taxon>Magnoliopsida</taxon>
        <taxon>Liliopsida</taxon>
        <taxon>Poales</taxon>
        <taxon>Poaceae</taxon>
        <taxon>BOP clade</taxon>
        <taxon>Oryzoideae</taxon>
        <taxon>Oryzeae</taxon>
        <taxon>Oryzinae</taxon>
        <taxon>Oryza</taxon>
    </lineage>
</organism>
<dbReference type="STRING" id="40149.A0A0E0DIM3"/>
<dbReference type="GO" id="GO:0005730">
    <property type="term" value="C:nucleolus"/>
    <property type="evidence" value="ECO:0007669"/>
    <property type="project" value="TreeGrafter"/>
</dbReference>
<dbReference type="Gramene" id="OMERI04G21560.1">
    <property type="protein sequence ID" value="OMERI04G21560.1"/>
    <property type="gene ID" value="OMERI04G21560"/>
</dbReference>
<name>A0A0E0DIM3_9ORYZ</name>
<dbReference type="InterPro" id="IPR021714">
    <property type="entry name" value="URB1_N"/>
</dbReference>
<evidence type="ECO:0008006" key="6">
    <source>
        <dbReference type="Google" id="ProtNLM"/>
    </source>
</evidence>
<feature type="domain" description="URB1 C-terminal" evidence="3">
    <location>
        <begin position="2069"/>
        <end position="2166"/>
    </location>
</feature>
<feature type="region of interest" description="Disordered" evidence="1">
    <location>
        <begin position="596"/>
        <end position="621"/>
    </location>
</feature>
<dbReference type="PANTHER" id="PTHR13500">
    <property type="entry name" value="NUCLEOLAR PRERIBOSOMAL-ASSOCIATED PROTEIN 1"/>
    <property type="match status" value="1"/>
</dbReference>
<sequence>MGSTADVGGEDELEIVQEDLYLDDDDEHFDVDLNEDDEVEEAEPKREQNLVKVGMEAWNQSFGATYKVRLIHILKNLHTAEIKIYSDASREFIELLDGDPEGEVLRVYVQQSPRLVELAEAWRLHREKPGMSYILSLFATVLGHPGGKLRRHGLVKKSLDGVARMILEDKEKMGDVYLELNSGEFRRQNAALDLLAAIVRRGGGLASEIAKSFDFKMAVLPQLSGVRKKRGGRDGGNWKKGTDFGSTRRSFVGFAMSFLEVGNPKMLRWILQQRELYSGVLRGIGDDDTDTIVYILSTLRNNVLVDESLVPPGLRSVLFGSATLEQLSLISGNLDAGEAADIAHEVLVMVCTDPKNGLMPNSNLRGNQKRLLDLMKKLKATEIVHHKNLLLAIVSKSLSLCSAYMNEFPYSIEPRPSSSWFSAISLAADMISSVKCDGIFQNLLSTSHDLVSVDDEQVQVLLKCIVPNMCTRAVINRGLLHSDDLVKHGALRLVFESVNLLCDVIEVINDIVSNARVKSEHDNSTKVTVKIDGFPGLSCSTSADASIIHEVLHGDKMHVDRWITLREYIQDVVRGAIPDPQVLLKLLSSACQKHQNYSQSKQKKHAQLEPPRKKRRHGATDEDADIIIGGIDVELSRDEPEEQEMDLANDHTTILCEIWGLNKQDPKIKDAKVVGDVFHSKLLDVLRFYLRVMPSSFDGSFDFFKVMPPNPLDLSMDEQQSLLSLLVEYSGQSDGYWCPEKVPESMYKYLQPLIDIMLHSQVKSIRDKAYILVKAALASSGAFDQNFAEIDAWLAFLPCYKAKGCEREGLGVEASNKLSHIVTPFLCDAISVVGNNLYKYQEHIRKLISKSNQFEGYSPSFSPLIVCVLQKCLRLLDSESASVKLHEKSTISLYVCNTVYLIMQSQVDVLLLPDLVGTILNERLSKFSSEEINSRICFAEWRPLMYLLHILRSISDQKSSSLFSTLEHSSEVYANSLCSVTRTIEEMSNQQPTNLPDDVATSFLYSVICAPPDDVISSFPKLLHVLKTHFPFNLPFLSSVLFLQHDYLAKVASYCPDMFFSSLRQIKGNLDVDSVNIVEDKWGKHSTCSESAAISTFLNVTPFCALLPSVLSLAFSAPDEITKAHPLLQDELVHLLQAKISESPLSELTIFLRVVLFWSHHLLSSYTVKCSDILAQLCGVCFSLIDSIFERIRVLTADTANSKSSVAFYPVECLNGIVESVVQHPIIGLSLSCSLSNFQDLADGSVEYVKEDFATFSKEKLHLADSFVLNLLSNLYGLVLLAGSFGANYSNNDDQSLESLFGPPKLLLERILLLFKEKFELCMEKRNFGLFLPNFYMFRTLAKFVSPVRLLELANWMFSTFEGFSSSSPAYAPAAFFCLYTADIAFEMLYDYLQQVDQRSGPCRLWGLEIHNCDIATIQQVYNIILHFATKLNLEFADLCLLKMLIRIHHTEISAVRNTDYIALHMMLSTMVANTPIDILHHCMFPTSKVKAKAIQLLLGANPMHMRLFGKLLTDILKKDTSVMQVVGSDSNASWTHEDCFILLLPAALSYIEHHSGGNRQCVDFLEPVPVFYREILLSGNGFPCWKSFVTRSIFEEDFSDFRHTSVEDIMNYFGDTLLGKSITMLRYYFCSKEIPRKQRLKIIASICPQSSELLDSDISFVTPVSCNGIMKLTNELFAKISLIRMLLSPPRGSLNNEIAPEKESKRVNNAKLSFISILVRTLDKIFRNFPHSDGILLSSPEEQNVISCLEYAILKNIIELSSEVQSHLNQLKPIPFLNQLIRSSLLHRFSDPVVIKAIRCILVVLSEGKFPADEILELILGHSHFVSTITCSGVSECPSACNPTGGLLQPAPSILKSVDSAFAKENKFQDCIPERRKVEIIRLLRVLYDIKSRQHNSSLLDESRELGFLLLSVYGATLSETDLEILHLMNEIESSECKAITDVDHLWGKAAVKFREELKLEFSASDTHKMENAEISDRRRSLFRENIPIDSKLCVMTALQFCYRRSSRASISSLEQLQQDNFGDIFKATSQSMDVVRIYDPVFILRFSIHTLLMGYIEPVEFSRLGLLAITLVSISSPDEDLRKLGYESLGKFKKSLEASQKSKETWQLQLLLTYLQNGISEQWQRIPSVIAIFAAEASLTLLDSSHTQFATISKFLMHSASVNLQLLYAGSNLADDAKIYKRGGVLELALSYGSSAVSDSETKLLTLQVVNDLTSSRLIAEWLQETALEQLSRISKYLYVLVEDMKLLKGNVPLLTSVLNVIASTMRLSMKRKIYQPHFSLSLHGIHKLCRTIGGISRSIEVKLAMQLGIDVILMNGPLPVLSEMDKSMTATVVSWATSNIFWLCDEQRSVLKMPHEEPLKNECLLSKMLRWLVASIILGKISCISHEKCGDLTRDANNFGSLESFLNYTYDEKVETVGSHSADEALAIIILYLQKHLKMNRDFLPSVVAALCLLLLDRSTKLGLTCARLANALHSYFYNLLKQLLETSLAIMDKSKCCAHRYNVRLKLILHGDGSNHVYSPRHYYQPWKDPAMHRNEAEHLEEEQACQSLLVIFSNSFSAGLSGFPVLSLGDVEKSGLFQWERDSMLK</sequence>
<dbReference type="PANTHER" id="PTHR13500:SF0">
    <property type="entry name" value="NUCLEOLAR PRE-RIBOSOMAL-ASSOCIATED PROTEIN 1"/>
    <property type="match status" value="1"/>
</dbReference>
<evidence type="ECO:0000259" key="2">
    <source>
        <dbReference type="Pfam" id="PF11707"/>
    </source>
</evidence>
<dbReference type="InterPro" id="IPR032436">
    <property type="entry name" value="URB1_C"/>
</dbReference>
<dbReference type="eggNOG" id="KOG1791">
    <property type="taxonomic scope" value="Eukaryota"/>
</dbReference>
<reference evidence="4" key="1">
    <citation type="submission" date="2015-04" db="UniProtKB">
        <authorList>
            <consortium name="EnsemblPlants"/>
        </authorList>
    </citation>
    <scope>IDENTIFICATION</scope>
</reference>
<dbReference type="GO" id="GO:0000463">
    <property type="term" value="P:maturation of LSU-rRNA from tricistronic rRNA transcript (SSU-rRNA, 5.8S rRNA, LSU-rRNA)"/>
    <property type="evidence" value="ECO:0007669"/>
    <property type="project" value="TreeGrafter"/>
</dbReference>